<organism evidence="1 2">
    <name type="scientific">Trichophyton tonsurans (strain CBS 112818)</name>
    <name type="common">Scalp ringworm fungus</name>
    <dbReference type="NCBI Taxonomy" id="647933"/>
    <lineage>
        <taxon>Eukaryota</taxon>
        <taxon>Fungi</taxon>
        <taxon>Dikarya</taxon>
        <taxon>Ascomycota</taxon>
        <taxon>Pezizomycotina</taxon>
        <taxon>Eurotiomycetes</taxon>
        <taxon>Eurotiomycetidae</taxon>
        <taxon>Onygenales</taxon>
        <taxon>Arthrodermataceae</taxon>
        <taxon>Trichophyton</taxon>
    </lineage>
</organism>
<protein>
    <submittedName>
        <fullName evidence="1">Uncharacterized protein</fullName>
    </submittedName>
</protein>
<proteinExistence type="predicted"/>
<sequence>MPGEWCFEYRCKIIILRETQFRVSGSKELLCVNGLGAVLRPGSGWNGYSIASKTIKTTYAVFRTRLVFEAVD</sequence>
<name>F2RWY0_TRIT1</name>
<keyword evidence="2" id="KW-1185">Reference proteome</keyword>
<dbReference type="Proteomes" id="UP000009172">
    <property type="component" value="Unassembled WGS sequence"/>
</dbReference>
<dbReference type="EMBL" id="GG698490">
    <property type="protein sequence ID" value="EGD95829.1"/>
    <property type="molecule type" value="Genomic_DNA"/>
</dbReference>
<dbReference type="HOGENOM" id="CLU_2741875_0_0_1"/>
<reference evidence="2" key="1">
    <citation type="journal article" date="2012" name="MBio">
        <title>Comparative genome analysis of Trichophyton rubrum and related dermatophytes reveals candidate genes involved in infection.</title>
        <authorList>
            <person name="Martinez D.A."/>
            <person name="Oliver B.G."/>
            <person name="Graeser Y."/>
            <person name="Goldberg J.M."/>
            <person name="Li W."/>
            <person name="Martinez-Rossi N.M."/>
            <person name="Monod M."/>
            <person name="Shelest E."/>
            <person name="Barton R.C."/>
            <person name="Birch E."/>
            <person name="Brakhage A.A."/>
            <person name="Chen Z."/>
            <person name="Gurr S.J."/>
            <person name="Heiman D."/>
            <person name="Heitman J."/>
            <person name="Kosti I."/>
            <person name="Rossi A."/>
            <person name="Saif S."/>
            <person name="Samalova M."/>
            <person name="Saunders C.W."/>
            <person name="Shea T."/>
            <person name="Summerbell R.C."/>
            <person name="Xu J."/>
            <person name="Young S."/>
            <person name="Zeng Q."/>
            <person name="Birren B.W."/>
            <person name="Cuomo C.A."/>
            <person name="White T.C."/>
        </authorList>
    </citation>
    <scope>NUCLEOTIDE SEQUENCE [LARGE SCALE GENOMIC DNA]</scope>
    <source>
        <strain evidence="2">CBS 112818</strain>
    </source>
</reference>
<dbReference type="AlphaFoldDB" id="F2RWY0"/>
<evidence type="ECO:0000313" key="2">
    <source>
        <dbReference type="Proteomes" id="UP000009172"/>
    </source>
</evidence>
<gene>
    <name evidence="1" type="ORF">TESG_08412</name>
</gene>
<evidence type="ECO:0000313" key="1">
    <source>
        <dbReference type="EMBL" id="EGD95829.1"/>
    </source>
</evidence>
<accession>F2RWY0</accession>